<sequence>MSQILPQFITLIFLIVSQSPVSDSIDFCIQFRGNFIAICKAAYNRSNSIAYPIEYLNPRPTDTMTRRKSAEYLVDCFIFNLGGNSKREWKSSWVRISLVFSQFEDIVHFIFFNCVVHLLLIEFLPKPPRPEP</sequence>
<keyword evidence="2" id="KW-1185">Reference proteome</keyword>
<gene>
    <name evidence="1" type="ORF">L1987_78294</name>
</gene>
<comment type="caution">
    <text evidence="1">The sequence shown here is derived from an EMBL/GenBank/DDBJ whole genome shotgun (WGS) entry which is preliminary data.</text>
</comment>
<protein>
    <submittedName>
        <fullName evidence="1">Uncharacterized protein</fullName>
    </submittedName>
</protein>
<evidence type="ECO:0000313" key="1">
    <source>
        <dbReference type="EMBL" id="KAI3695299.1"/>
    </source>
</evidence>
<evidence type="ECO:0000313" key="2">
    <source>
        <dbReference type="Proteomes" id="UP001056120"/>
    </source>
</evidence>
<dbReference type="EMBL" id="CM042043">
    <property type="protein sequence ID" value="KAI3695299.1"/>
    <property type="molecule type" value="Genomic_DNA"/>
</dbReference>
<dbReference type="Proteomes" id="UP001056120">
    <property type="component" value="Linkage Group LG26"/>
</dbReference>
<reference evidence="2" key="1">
    <citation type="journal article" date="2022" name="Mol. Ecol. Resour.">
        <title>The genomes of chicory, endive, great burdock and yacon provide insights into Asteraceae palaeo-polyploidization history and plant inulin production.</title>
        <authorList>
            <person name="Fan W."/>
            <person name="Wang S."/>
            <person name="Wang H."/>
            <person name="Wang A."/>
            <person name="Jiang F."/>
            <person name="Liu H."/>
            <person name="Zhao H."/>
            <person name="Xu D."/>
            <person name="Zhang Y."/>
        </authorList>
    </citation>
    <scope>NUCLEOTIDE SEQUENCE [LARGE SCALE GENOMIC DNA]</scope>
    <source>
        <strain evidence="2">cv. Yunnan</strain>
    </source>
</reference>
<accession>A0ACB8ZC95</accession>
<reference evidence="1 2" key="2">
    <citation type="journal article" date="2022" name="Mol. Ecol. Resour.">
        <title>The genomes of chicory, endive, great burdock and yacon provide insights into Asteraceae paleo-polyploidization history and plant inulin production.</title>
        <authorList>
            <person name="Fan W."/>
            <person name="Wang S."/>
            <person name="Wang H."/>
            <person name="Wang A."/>
            <person name="Jiang F."/>
            <person name="Liu H."/>
            <person name="Zhao H."/>
            <person name="Xu D."/>
            <person name="Zhang Y."/>
        </authorList>
    </citation>
    <scope>NUCLEOTIDE SEQUENCE [LARGE SCALE GENOMIC DNA]</scope>
    <source>
        <strain evidence="2">cv. Yunnan</strain>
        <tissue evidence="1">Leaves</tissue>
    </source>
</reference>
<name>A0ACB8ZC95_9ASTR</name>
<organism evidence="1 2">
    <name type="scientific">Smallanthus sonchifolius</name>
    <dbReference type="NCBI Taxonomy" id="185202"/>
    <lineage>
        <taxon>Eukaryota</taxon>
        <taxon>Viridiplantae</taxon>
        <taxon>Streptophyta</taxon>
        <taxon>Embryophyta</taxon>
        <taxon>Tracheophyta</taxon>
        <taxon>Spermatophyta</taxon>
        <taxon>Magnoliopsida</taxon>
        <taxon>eudicotyledons</taxon>
        <taxon>Gunneridae</taxon>
        <taxon>Pentapetalae</taxon>
        <taxon>asterids</taxon>
        <taxon>campanulids</taxon>
        <taxon>Asterales</taxon>
        <taxon>Asteraceae</taxon>
        <taxon>Asteroideae</taxon>
        <taxon>Heliantheae alliance</taxon>
        <taxon>Millerieae</taxon>
        <taxon>Smallanthus</taxon>
    </lineage>
</organism>
<proteinExistence type="predicted"/>